<dbReference type="Gene3D" id="3.60.20.10">
    <property type="entry name" value="Glutamine Phosphoribosylpyrophosphate, subunit 1, domain 1"/>
    <property type="match status" value="1"/>
</dbReference>
<keyword evidence="6 7" id="KW-0315">Glutamine amidotransferase</keyword>
<dbReference type="GO" id="GO:0051539">
    <property type="term" value="F:4 iron, 4 sulfur cluster binding"/>
    <property type="evidence" value="ECO:0007669"/>
    <property type="project" value="UniProtKB-KW"/>
</dbReference>
<dbReference type="NCBIfam" id="TIGR01134">
    <property type="entry name" value="purF"/>
    <property type="match status" value="1"/>
</dbReference>
<evidence type="ECO:0000313" key="13">
    <source>
        <dbReference type="EMBL" id="ASK61178.1"/>
    </source>
</evidence>
<feature type="binding site" evidence="7 11">
    <location>
        <position position="246"/>
    </location>
    <ligand>
        <name>[4Fe-4S] cluster</name>
        <dbReference type="ChEBI" id="CHEBI:49883"/>
    </ligand>
</feature>
<dbReference type="InterPro" id="IPR005854">
    <property type="entry name" value="PurF"/>
</dbReference>
<dbReference type="InterPro" id="IPR029057">
    <property type="entry name" value="PRTase-like"/>
</dbReference>
<evidence type="ECO:0000256" key="5">
    <source>
        <dbReference type="ARBA" id="ARBA00022755"/>
    </source>
</evidence>
<dbReference type="HAMAP" id="MF_01931">
    <property type="entry name" value="PurF"/>
    <property type="match status" value="1"/>
</dbReference>
<dbReference type="PIRSF" id="PIRSF000485">
    <property type="entry name" value="Amd_phspho_trans"/>
    <property type="match status" value="1"/>
</dbReference>
<feature type="binding site" evidence="7 11">
    <location>
        <position position="449"/>
    </location>
    <ligand>
        <name>[4Fe-4S] cluster</name>
        <dbReference type="ChEBI" id="CHEBI:49883"/>
    </ligand>
</feature>
<evidence type="ECO:0000256" key="6">
    <source>
        <dbReference type="ARBA" id="ARBA00022962"/>
    </source>
</evidence>
<comment type="similarity">
    <text evidence="2 7 8">In the C-terminal section; belongs to the purine/pyrimidine phosphoribosyltransferase family.</text>
</comment>
<proteinExistence type="inferred from homology"/>
<keyword evidence="7 10" id="KW-0479">Metal-binding</keyword>
<evidence type="ECO:0000256" key="4">
    <source>
        <dbReference type="ARBA" id="ARBA00022679"/>
    </source>
</evidence>
<evidence type="ECO:0000256" key="11">
    <source>
        <dbReference type="PIRSR" id="PIRSR000485-3"/>
    </source>
</evidence>
<dbReference type="SUPFAM" id="SSF53271">
    <property type="entry name" value="PRTase-like"/>
    <property type="match status" value="1"/>
</dbReference>
<dbReference type="EMBL" id="CP022315">
    <property type="protein sequence ID" value="ASK61178.1"/>
    <property type="molecule type" value="Genomic_DNA"/>
</dbReference>
<dbReference type="InterPro" id="IPR000836">
    <property type="entry name" value="PRTase_dom"/>
</dbReference>
<comment type="catalytic activity">
    <reaction evidence="7 8">
        <text>5-phospho-beta-D-ribosylamine + L-glutamate + diphosphate = 5-phospho-alpha-D-ribose 1-diphosphate + L-glutamine + H2O</text>
        <dbReference type="Rhea" id="RHEA:14905"/>
        <dbReference type="ChEBI" id="CHEBI:15377"/>
        <dbReference type="ChEBI" id="CHEBI:29985"/>
        <dbReference type="ChEBI" id="CHEBI:33019"/>
        <dbReference type="ChEBI" id="CHEBI:58017"/>
        <dbReference type="ChEBI" id="CHEBI:58359"/>
        <dbReference type="ChEBI" id="CHEBI:58681"/>
        <dbReference type="EC" id="2.4.2.14"/>
    </reaction>
</comment>
<dbReference type="KEGG" id="vil:CFK37_02705"/>
<feature type="binding site" evidence="7 10">
    <location>
        <position position="356"/>
    </location>
    <ligand>
        <name>Mg(2+)</name>
        <dbReference type="ChEBI" id="CHEBI:18420"/>
    </ligand>
</feature>
<gene>
    <name evidence="7" type="primary">purF</name>
    <name evidence="13" type="ORF">CFK37_02705</name>
</gene>
<evidence type="ECO:0000256" key="2">
    <source>
        <dbReference type="ARBA" id="ARBA00010138"/>
    </source>
</evidence>
<dbReference type="SUPFAM" id="SSF56235">
    <property type="entry name" value="N-terminal nucleophile aminohydrolases (Ntn hydrolases)"/>
    <property type="match status" value="1"/>
</dbReference>
<evidence type="ECO:0000256" key="8">
    <source>
        <dbReference type="PIRNR" id="PIRNR000485"/>
    </source>
</evidence>
<evidence type="ECO:0000256" key="7">
    <source>
        <dbReference type="HAMAP-Rule" id="MF_01931"/>
    </source>
</evidence>
<dbReference type="InterPro" id="IPR035584">
    <property type="entry name" value="PurF_N"/>
</dbReference>
<evidence type="ECO:0000313" key="14">
    <source>
        <dbReference type="Proteomes" id="UP000198312"/>
    </source>
</evidence>
<dbReference type="GO" id="GO:0009113">
    <property type="term" value="P:purine nucleobase biosynthetic process"/>
    <property type="evidence" value="ECO:0007669"/>
    <property type="project" value="UniProtKB-UniRule"/>
</dbReference>
<keyword evidence="7 10" id="KW-0460">Magnesium</keyword>
<feature type="binding site" evidence="7 10">
    <location>
        <position position="355"/>
    </location>
    <ligand>
        <name>Mg(2+)</name>
        <dbReference type="ChEBI" id="CHEBI:18420"/>
    </ligand>
</feature>
<dbReference type="GO" id="GO:0006189">
    <property type="term" value="P:'de novo' IMP biosynthetic process"/>
    <property type="evidence" value="ECO:0007669"/>
    <property type="project" value="UniProtKB-UniRule"/>
</dbReference>
<name>A0A220TZB0_9BACI</name>
<keyword evidence="14" id="KW-1185">Reference proteome</keyword>
<dbReference type="PROSITE" id="PS51278">
    <property type="entry name" value="GATASE_TYPE_2"/>
    <property type="match status" value="1"/>
</dbReference>
<dbReference type="CDD" id="cd00715">
    <property type="entry name" value="GPATase_N"/>
    <property type="match status" value="1"/>
</dbReference>
<feature type="binding site" evidence="7 10">
    <location>
        <position position="293"/>
    </location>
    <ligand>
        <name>Mg(2+)</name>
        <dbReference type="ChEBI" id="CHEBI:18420"/>
    </ligand>
</feature>
<dbReference type="GO" id="GO:0000287">
    <property type="term" value="F:magnesium ion binding"/>
    <property type="evidence" value="ECO:0007669"/>
    <property type="project" value="UniProtKB-UniRule"/>
</dbReference>
<feature type="active site" description="Nucleophile" evidence="7 9">
    <location>
        <position position="12"/>
    </location>
</feature>
<dbReference type="InterPro" id="IPR029055">
    <property type="entry name" value="Ntn_hydrolases_N"/>
</dbReference>
<feature type="domain" description="Glutamine amidotransferase type-2" evidence="12">
    <location>
        <begin position="12"/>
        <end position="230"/>
    </location>
</feature>
<evidence type="ECO:0000256" key="1">
    <source>
        <dbReference type="ARBA" id="ARBA00005209"/>
    </source>
</evidence>
<feature type="binding site" evidence="7 11">
    <location>
        <position position="392"/>
    </location>
    <ligand>
        <name>[4Fe-4S] cluster</name>
        <dbReference type="ChEBI" id="CHEBI:49883"/>
    </ligand>
</feature>
<evidence type="ECO:0000256" key="9">
    <source>
        <dbReference type="PIRSR" id="PIRSR000485-1"/>
    </source>
</evidence>
<keyword evidence="7" id="KW-0004">4Fe-4S</keyword>
<keyword evidence="7 11" id="KW-0411">Iron-sulfur</keyword>
<reference evidence="13 14" key="1">
    <citation type="submission" date="2017-07" db="EMBL/GenBank/DDBJ databases">
        <title>Virgibacillus sp. LM2416.</title>
        <authorList>
            <person name="Tak E.J."/>
            <person name="Bae J.-W."/>
        </authorList>
    </citation>
    <scope>NUCLEOTIDE SEQUENCE [LARGE SCALE GENOMIC DNA]</scope>
    <source>
        <strain evidence="13 14">LM2416</strain>
    </source>
</reference>
<evidence type="ECO:0000259" key="12">
    <source>
        <dbReference type="PROSITE" id="PS51278"/>
    </source>
</evidence>
<keyword evidence="3 7" id="KW-0328">Glycosyltransferase</keyword>
<feature type="binding site" evidence="7 11">
    <location>
        <position position="446"/>
    </location>
    <ligand>
        <name>[4Fe-4S] cluster</name>
        <dbReference type="ChEBI" id="CHEBI:49883"/>
    </ligand>
</feature>
<protein>
    <recommendedName>
        <fullName evidence="7">Amidophosphoribosyltransferase</fullName>
        <shortName evidence="7">ATase</shortName>
        <ecNumber evidence="7">2.4.2.14</ecNumber>
    </recommendedName>
    <alternativeName>
        <fullName evidence="7">Glutamine phosphoribosylpyrophosphate amidotransferase</fullName>
        <shortName evidence="7">GPATase</shortName>
    </alternativeName>
</protein>
<comment type="function">
    <text evidence="7">Catalyzes the formation of phosphoribosylamine from phosphoribosylpyrophosphate (PRPP) and glutamine.</text>
</comment>
<keyword evidence="5 7" id="KW-0658">Purine biosynthesis</keyword>
<organism evidence="13 14">
    <name type="scientific">Virgibacillus phasianinus</name>
    <dbReference type="NCBI Taxonomy" id="2017483"/>
    <lineage>
        <taxon>Bacteria</taxon>
        <taxon>Bacillati</taxon>
        <taxon>Bacillota</taxon>
        <taxon>Bacilli</taxon>
        <taxon>Bacillales</taxon>
        <taxon>Bacillaceae</taxon>
        <taxon>Virgibacillus</taxon>
    </lineage>
</organism>
<dbReference type="PANTHER" id="PTHR11907">
    <property type="entry name" value="AMIDOPHOSPHORIBOSYLTRANSFERASE"/>
    <property type="match status" value="1"/>
</dbReference>
<evidence type="ECO:0000256" key="3">
    <source>
        <dbReference type="ARBA" id="ARBA00022676"/>
    </source>
</evidence>
<dbReference type="AlphaFoldDB" id="A0A220TZB0"/>
<dbReference type="CDD" id="cd06223">
    <property type="entry name" value="PRTases_typeI"/>
    <property type="match status" value="1"/>
</dbReference>
<comment type="cofactor">
    <cofactor evidence="7 10">
        <name>Mg(2+)</name>
        <dbReference type="ChEBI" id="CHEBI:18420"/>
    </cofactor>
    <text evidence="7 10">Binds 1 Mg(2+) ion per subunit.</text>
</comment>
<dbReference type="EC" id="2.4.2.14" evidence="7"/>
<dbReference type="Proteomes" id="UP000198312">
    <property type="component" value="Chromosome"/>
</dbReference>
<dbReference type="InterPro" id="IPR017932">
    <property type="entry name" value="GATase_2_dom"/>
</dbReference>
<dbReference type="Pfam" id="PF00156">
    <property type="entry name" value="Pribosyltran"/>
    <property type="match status" value="1"/>
</dbReference>
<accession>A0A220TZB0</accession>
<dbReference type="GO" id="GO:0004044">
    <property type="term" value="F:amidophosphoribosyltransferase activity"/>
    <property type="evidence" value="ECO:0007669"/>
    <property type="project" value="UniProtKB-UniRule"/>
</dbReference>
<dbReference type="OrthoDB" id="9801213at2"/>
<comment type="pathway">
    <text evidence="1 7 8">Purine metabolism; IMP biosynthesis via de novo pathway; N(1)-(5-phospho-D-ribosyl)glycinamide from 5-phospho-alpha-D-ribose 1-diphosphate: step 1/2.</text>
</comment>
<dbReference type="Pfam" id="PF13522">
    <property type="entry name" value="GATase_6"/>
    <property type="match status" value="1"/>
</dbReference>
<evidence type="ECO:0000256" key="10">
    <source>
        <dbReference type="PIRSR" id="PIRSR000485-2"/>
    </source>
</evidence>
<sequence>MLAEIKGINEECGVFGIWGHEKAAEITYYGLHALQHRGQDGAGVVASDGKQLKLHKGLGLVNDVFKNAKFDELQGRAAIGHVRYATQGDGGYDNVQPLVFRSQKGSLALAHNGNIMNGYKLRGKLEQEGSILQTTSDTEVLAHLIKRSISDDYEEAVMEALRQLVGAYAFIILKEDTMYLATDPRGLRPLSIGRLGDSYVASSESCSFDLIGATLEREVEPGELVIINNDGIRSRTFQEKEARTMCAMEYVYLSRPDSNINRVNVHASRKKMGVELAKEAKVDADVVTGVPDSSISAAIGYAEETGLPYEMGIIKNRYVGRTFIQPSQELREQGVKMKLSPVRGIVEGKRVVMIDDSIVRGTTSRRIVRMLKEAGAKEVHVRIASPSLQHPCYYGIDMSTRDELIAANNTLDEIAEIIGADSLAYLSEEGLERAIIREDLPNQGICKACFTGKYPVKEKGQTEIEYTRM</sequence>
<dbReference type="Gene3D" id="3.40.50.2020">
    <property type="match status" value="1"/>
</dbReference>
<keyword evidence="4 7" id="KW-0808">Transferase</keyword>
<keyword evidence="7 11" id="KW-0408">Iron</keyword>
<dbReference type="RefSeq" id="WP_089060455.1">
    <property type="nucleotide sequence ID" value="NZ_CP022315.1"/>
</dbReference>
<dbReference type="UniPathway" id="UPA00074">
    <property type="reaction ID" value="UER00124"/>
</dbReference>
<comment type="cofactor">
    <cofactor evidence="7 11">
        <name>[4Fe-4S] cluster</name>
        <dbReference type="ChEBI" id="CHEBI:49883"/>
    </cofactor>
    <text evidence="7 11">Binds 1 [4Fe-4S] cluster per subunit.</text>
</comment>